<feature type="transmembrane region" description="Helical" evidence="5">
    <location>
        <begin position="109"/>
        <end position="133"/>
    </location>
</feature>
<keyword evidence="4 5" id="KW-0472">Membrane</keyword>
<feature type="transmembrane region" description="Helical" evidence="5">
    <location>
        <begin position="241"/>
        <end position="260"/>
    </location>
</feature>
<reference evidence="6 7" key="1">
    <citation type="submission" date="2018-08" db="EMBL/GenBank/DDBJ databases">
        <title>A genome reference for cultivated species of the human gut microbiota.</title>
        <authorList>
            <person name="Zou Y."/>
            <person name="Xue W."/>
            <person name="Luo G."/>
        </authorList>
    </citation>
    <scope>NUCLEOTIDE SEQUENCE [LARGE SCALE GENOMIC DNA]</scope>
    <source>
        <strain evidence="6 7">TF09-3</strain>
    </source>
</reference>
<keyword evidence="2 5" id="KW-0812">Transmembrane</keyword>
<dbReference type="PANTHER" id="PTHR43723">
    <property type="entry name" value="COBALT TRANSPORT PROTEIN CBIQ"/>
    <property type="match status" value="1"/>
</dbReference>
<gene>
    <name evidence="6" type="ORF">DXC93_13785</name>
</gene>
<organism evidence="6 7">
    <name type="scientific">Dorea formicigenerans</name>
    <dbReference type="NCBI Taxonomy" id="39486"/>
    <lineage>
        <taxon>Bacteria</taxon>
        <taxon>Bacillati</taxon>
        <taxon>Bacillota</taxon>
        <taxon>Clostridia</taxon>
        <taxon>Lachnospirales</taxon>
        <taxon>Lachnospiraceae</taxon>
        <taxon>Dorea</taxon>
    </lineage>
</organism>
<evidence type="ECO:0000256" key="4">
    <source>
        <dbReference type="ARBA" id="ARBA00023136"/>
    </source>
</evidence>
<dbReference type="GO" id="GO:0006824">
    <property type="term" value="P:cobalt ion transport"/>
    <property type="evidence" value="ECO:0007669"/>
    <property type="project" value="TreeGrafter"/>
</dbReference>
<feature type="transmembrane region" description="Helical" evidence="5">
    <location>
        <begin position="68"/>
        <end position="89"/>
    </location>
</feature>
<dbReference type="InterPro" id="IPR052770">
    <property type="entry name" value="Cobalt_transport_CbiQ"/>
</dbReference>
<dbReference type="PANTHER" id="PTHR43723:SF1">
    <property type="entry name" value="COBALT TRANSPORT PROTEIN CBIQ"/>
    <property type="match status" value="1"/>
</dbReference>
<dbReference type="GO" id="GO:0043190">
    <property type="term" value="C:ATP-binding cassette (ABC) transporter complex"/>
    <property type="evidence" value="ECO:0007669"/>
    <property type="project" value="TreeGrafter"/>
</dbReference>
<dbReference type="EMBL" id="QSRA01000022">
    <property type="protein sequence ID" value="RGK80186.1"/>
    <property type="molecule type" value="Genomic_DNA"/>
</dbReference>
<dbReference type="InterPro" id="IPR003339">
    <property type="entry name" value="ABC/ECF_trnsptr_transmembrane"/>
</dbReference>
<name>A0A3E4PJD6_9FIRM</name>
<dbReference type="Pfam" id="PF02361">
    <property type="entry name" value="CbiQ"/>
    <property type="match status" value="1"/>
</dbReference>
<accession>A0A3E4PJD6</accession>
<dbReference type="AlphaFoldDB" id="A0A3E4PJD6"/>
<proteinExistence type="predicted"/>
<comment type="subcellular location">
    <subcellularLocation>
        <location evidence="1">Membrane</location>
        <topology evidence="1">Multi-pass membrane protein</topology>
    </subcellularLocation>
</comment>
<evidence type="ECO:0000256" key="3">
    <source>
        <dbReference type="ARBA" id="ARBA00022989"/>
    </source>
</evidence>
<evidence type="ECO:0000313" key="7">
    <source>
        <dbReference type="Proteomes" id="UP000261324"/>
    </source>
</evidence>
<dbReference type="CDD" id="cd16914">
    <property type="entry name" value="EcfT"/>
    <property type="match status" value="1"/>
</dbReference>
<evidence type="ECO:0000256" key="5">
    <source>
        <dbReference type="SAM" id="Phobius"/>
    </source>
</evidence>
<dbReference type="RefSeq" id="WP_117660621.1">
    <property type="nucleotide sequence ID" value="NZ_QSRA01000022.1"/>
</dbReference>
<feature type="transmembrane region" description="Helical" evidence="5">
    <location>
        <begin position="28"/>
        <end position="56"/>
    </location>
</feature>
<evidence type="ECO:0000313" key="6">
    <source>
        <dbReference type="EMBL" id="RGK80186.1"/>
    </source>
</evidence>
<dbReference type="Proteomes" id="UP000261324">
    <property type="component" value="Unassembled WGS sequence"/>
</dbReference>
<keyword evidence="3 5" id="KW-1133">Transmembrane helix</keyword>
<evidence type="ECO:0000256" key="2">
    <source>
        <dbReference type="ARBA" id="ARBA00022692"/>
    </source>
</evidence>
<evidence type="ECO:0000256" key="1">
    <source>
        <dbReference type="ARBA" id="ARBA00004141"/>
    </source>
</evidence>
<sequence length="265" mass="29720">MTNQEFIDSFRHDQKQENWWYRFHPVTKMIFCLALGFMSLFVFKWQVGLVIFLIASIIAMTTPICKKYFATIGIMFVVGCLFTVIVRLYVHLGDPGPAAFYLFGKAVPIAALISCLDLIFMIEGFLGIFLIFFMTTEMRDLCYCLEQKGMSPAATFMVLSTFSGITSIKDKLNNVRESQRARGIETEGSFIVKVKSILPVLFPVIISSMTGIEDKTLAMDARAFAANGKHTALRRIAPAKLIEKLIAVLAIVICIAGTFVCKKYL</sequence>
<protein>
    <submittedName>
        <fullName evidence="6">Energy-coupling factor transporter transmembrane protein EcfT</fullName>
    </submittedName>
</protein>
<comment type="caution">
    <text evidence="6">The sequence shown here is derived from an EMBL/GenBank/DDBJ whole genome shotgun (WGS) entry which is preliminary data.</text>
</comment>